<dbReference type="AlphaFoldDB" id="A0A0A9B965"/>
<name>A0A0A9B965_ARUDO</name>
<reference evidence="1" key="1">
    <citation type="submission" date="2014-09" db="EMBL/GenBank/DDBJ databases">
        <authorList>
            <person name="Magalhaes I.L.F."/>
            <person name="Oliveira U."/>
            <person name="Santos F.R."/>
            <person name="Vidigal T.H.D.A."/>
            <person name="Brescovit A.D."/>
            <person name="Santos A.J."/>
        </authorList>
    </citation>
    <scope>NUCLEOTIDE SEQUENCE</scope>
    <source>
        <tissue evidence="1">Shoot tissue taken approximately 20 cm above the soil surface</tissue>
    </source>
</reference>
<organism evidence="1">
    <name type="scientific">Arundo donax</name>
    <name type="common">Giant reed</name>
    <name type="synonym">Donax arundinaceus</name>
    <dbReference type="NCBI Taxonomy" id="35708"/>
    <lineage>
        <taxon>Eukaryota</taxon>
        <taxon>Viridiplantae</taxon>
        <taxon>Streptophyta</taxon>
        <taxon>Embryophyta</taxon>
        <taxon>Tracheophyta</taxon>
        <taxon>Spermatophyta</taxon>
        <taxon>Magnoliopsida</taxon>
        <taxon>Liliopsida</taxon>
        <taxon>Poales</taxon>
        <taxon>Poaceae</taxon>
        <taxon>PACMAD clade</taxon>
        <taxon>Arundinoideae</taxon>
        <taxon>Arundineae</taxon>
        <taxon>Arundo</taxon>
    </lineage>
</organism>
<dbReference type="EMBL" id="GBRH01240130">
    <property type="protein sequence ID" value="JAD57765.1"/>
    <property type="molecule type" value="Transcribed_RNA"/>
</dbReference>
<proteinExistence type="predicted"/>
<reference evidence="1" key="2">
    <citation type="journal article" date="2015" name="Data Brief">
        <title>Shoot transcriptome of the giant reed, Arundo donax.</title>
        <authorList>
            <person name="Barrero R.A."/>
            <person name="Guerrero F.D."/>
            <person name="Moolhuijzen P."/>
            <person name="Goolsby J.A."/>
            <person name="Tidwell J."/>
            <person name="Bellgard S.E."/>
            <person name="Bellgard M.I."/>
        </authorList>
    </citation>
    <scope>NUCLEOTIDE SEQUENCE</scope>
    <source>
        <tissue evidence="1">Shoot tissue taken approximately 20 cm above the soil surface</tissue>
    </source>
</reference>
<evidence type="ECO:0000313" key="1">
    <source>
        <dbReference type="EMBL" id="JAD57765.1"/>
    </source>
</evidence>
<protein>
    <submittedName>
        <fullName evidence="1">Uncharacterized protein</fullName>
    </submittedName>
</protein>
<accession>A0A0A9B965</accession>
<sequence>MLKYMVSEKKTLNLSNIPLIYSSSESQTSSIYLCRNISLTNICTCA</sequence>